<dbReference type="RefSeq" id="WP_377254510.1">
    <property type="nucleotide sequence ID" value="NZ_JBHMAA010000001.1"/>
</dbReference>
<keyword evidence="6" id="KW-1185">Reference proteome</keyword>
<evidence type="ECO:0000256" key="3">
    <source>
        <dbReference type="ARBA" id="ARBA00023163"/>
    </source>
</evidence>
<dbReference type="PANTHER" id="PTHR46796">
    <property type="entry name" value="HTH-TYPE TRANSCRIPTIONAL ACTIVATOR RHAS-RELATED"/>
    <property type="match status" value="1"/>
</dbReference>
<proteinExistence type="predicted"/>
<dbReference type="PROSITE" id="PS01124">
    <property type="entry name" value="HTH_ARAC_FAMILY_2"/>
    <property type="match status" value="1"/>
</dbReference>
<dbReference type="Pfam" id="PF12833">
    <property type="entry name" value="HTH_18"/>
    <property type="match status" value="1"/>
</dbReference>
<comment type="caution">
    <text evidence="5">The sequence shown here is derived from an EMBL/GenBank/DDBJ whole genome shotgun (WGS) entry which is preliminary data.</text>
</comment>
<dbReference type="Proteomes" id="UP001589692">
    <property type="component" value="Unassembled WGS sequence"/>
</dbReference>
<evidence type="ECO:0000256" key="2">
    <source>
        <dbReference type="ARBA" id="ARBA00023125"/>
    </source>
</evidence>
<evidence type="ECO:0000313" key="5">
    <source>
        <dbReference type="EMBL" id="MFB9947320.1"/>
    </source>
</evidence>
<dbReference type="PANTHER" id="PTHR46796:SF15">
    <property type="entry name" value="BLL1074 PROTEIN"/>
    <property type="match status" value="1"/>
</dbReference>
<dbReference type="Gene3D" id="1.10.10.60">
    <property type="entry name" value="Homeodomain-like"/>
    <property type="match status" value="1"/>
</dbReference>
<keyword evidence="2" id="KW-0238">DNA-binding</keyword>
<organism evidence="5 6">
    <name type="scientific">Rhizobium puerariae</name>
    <dbReference type="NCBI Taxonomy" id="1585791"/>
    <lineage>
        <taxon>Bacteria</taxon>
        <taxon>Pseudomonadati</taxon>
        <taxon>Pseudomonadota</taxon>
        <taxon>Alphaproteobacteria</taxon>
        <taxon>Hyphomicrobiales</taxon>
        <taxon>Rhizobiaceae</taxon>
        <taxon>Rhizobium/Agrobacterium group</taxon>
        <taxon>Rhizobium</taxon>
    </lineage>
</organism>
<sequence length="256" mass="28427">MQTNVRTDMPVLAVRAGIYRERPTTGPIGKLFRCVWSHTVPSGFAGRVAIVPDGCSGLIWAGGEMLVVGPDRFAAFPRLAPGETIFGLRFRPGAALRWLDVSLSELTGQTVPLRHLRSDACEIEQQLADEASLERKLALLHAWALRQATSAAGPVDEMEALFDALKTVTVNHIADRYTFGQRTLRRHSHDHFGYGPKTLERILRFQRFLGLVRASATQSLAHLSLEAGYADQAHMTRDVREFSTLTPQDIRWQLAG</sequence>
<dbReference type="EMBL" id="JBHMAA010000001">
    <property type="protein sequence ID" value="MFB9947320.1"/>
    <property type="molecule type" value="Genomic_DNA"/>
</dbReference>
<evidence type="ECO:0000313" key="6">
    <source>
        <dbReference type="Proteomes" id="UP001589692"/>
    </source>
</evidence>
<name>A0ABV6AD95_9HYPH</name>
<dbReference type="InterPro" id="IPR046532">
    <property type="entry name" value="DUF6597"/>
</dbReference>
<protein>
    <submittedName>
        <fullName evidence="5">Helix-turn-helix domain-containing protein</fullName>
    </submittedName>
</protein>
<feature type="domain" description="HTH araC/xylS-type" evidence="4">
    <location>
        <begin position="166"/>
        <end position="253"/>
    </location>
</feature>
<accession>A0ABV6AD95</accession>
<evidence type="ECO:0000256" key="1">
    <source>
        <dbReference type="ARBA" id="ARBA00023015"/>
    </source>
</evidence>
<dbReference type="InterPro" id="IPR050204">
    <property type="entry name" value="AraC_XylS_family_regulators"/>
</dbReference>
<dbReference type="Pfam" id="PF20240">
    <property type="entry name" value="DUF6597"/>
    <property type="match status" value="1"/>
</dbReference>
<dbReference type="SMART" id="SM00342">
    <property type="entry name" value="HTH_ARAC"/>
    <property type="match status" value="1"/>
</dbReference>
<gene>
    <name evidence="5" type="ORF">ACFFP0_00595</name>
</gene>
<keyword evidence="3" id="KW-0804">Transcription</keyword>
<reference evidence="5 6" key="1">
    <citation type="submission" date="2024-09" db="EMBL/GenBank/DDBJ databases">
        <authorList>
            <person name="Sun Q."/>
            <person name="Mori K."/>
        </authorList>
    </citation>
    <scope>NUCLEOTIDE SEQUENCE [LARGE SCALE GENOMIC DNA]</scope>
    <source>
        <strain evidence="5 6">TBRC 4938</strain>
    </source>
</reference>
<dbReference type="InterPro" id="IPR018060">
    <property type="entry name" value="HTH_AraC"/>
</dbReference>
<evidence type="ECO:0000259" key="4">
    <source>
        <dbReference type="PROSITE" id="PS01124"/>
    </source>
</evidence>
<keyword evidence="1" id="KW-0805">Transcription regulation</keyword>